<dbReference type="EMBL" id="KN833106">
    <property type="protein sequence ID" value="KIM72814.1"/>
    <property type="molecule type" value="Genomic_DNA"/>
</dbReference>
<reference evidence="1 2" key="1">
    <citation type="submission" date="2014-04" db="EMBL/GenBank/DDBJ databases">
        <authorList>
            <consortium name="DOE Joint Genome Institute"/>
            <person name="Kuo A."/>
            <person name="Tarkka M."/>
            <person name="Buscot F."/>
            <person name="Kohler A."/>
            <person name="Nagy L.G."/>
            <person name="Floudas D."/>
            <person name="Copeland A."/>
            <person name="Barry K.W."/>
            <person name="Cichocki N."/>
            <person name="Veneault-Fourrey C."/>
            <person name="LaButti K."/>
            <person name="Lindquist E.A."/>
            <person name="Lipzen A."/>
            <person name="Lundell T."/>
            <person name="Morin E."/>
            <person name="Murat C."/>
            <person name="Sun H."/>
            <person name="Tunlid A."/>
            <person name="Henrissat B."/>
            <person name="Grigoriev I.V."/>
            <person name="Hibbett D.S."/>
            <person name="Martin F."/>
            <person name="Nordberg H.P."/>
            <person name="Cantor M.N."/>
            <person name="Hua S.X."/>
        </authorList>
    </citation>
    <scope>NUCLEOTIDE SEQUENCE [LARGE SCALE GENOMIC DNA]</scope>
    <source>
        <strain evidence="1 2">F 1598</strain>
    </source>
</reference>
<keyword evidence="2" id="KW-1185">Reference proteome</keyword>
<evidence type="ECO:0000313" key="2">
    <source>
        <dbReference type="Proteomes" id="UP000054166"/>
    </source>
</evidence>
<sequence length="128" mass="14607">METAHSFVTKHGIDTNDGQSIEVSINNWLFDQKKRGFKAAAIQWPRPPYDWGELGIMIVTSFVSGYRNLAETEKDSAIAGWLVELGVARNDLQWVTLSDNLRITLEGNLDPHKSHFIFREVGWEEMLC</sequence>
<protein>
    <submittedName>
        <fullName evidence="1">Uncharacterized protein</fullName>
    </submittedName>
</protein>
<dbReference type="HOGENOM" id="CLU_1960410_0_0_1"/>
<name>A0A0C3EXX0_PILCF</name>
<proteinExistence type="predicted"/>
<dbReference type="Proteomes" id="UP000054166">
    <property type="component" value="Unassembled WGS sequence"/>
</dbReference>
<dbReference type="InParanoid" id="A0A0C3EXX0"/>
<accession>A0A0C3EXX0</accession>
<gene>
    <name evidence="1" type="ORF">PILCRDRAFT_829570</name>
</gene>
<evidence type="ECO:0000313" key="1">
    <source>
        <dbReference type="EMBL" id="KIM72814.1"/>
    </source>
</evidence>
<dbReference type="OrthoDB" id="3027425at2759"/>
<reference evidence="2" key="2">
    <citation type="submission" date="2015-01" db="EMBL/GenBank/DDBJ databases">
        <title>Evolutionary Origins and Diversification of the Mycorrhizal Mutualists.</title>
        <authorList>
            <consortium name="DOE Joint Genome Institute"/>
            <consortium name="Mycorrhizal Genomics Consortium"/>
            <person name="Kohler A."/>
            <person name="Kuo A."/>
            <person name="Nagy L.G."/>
            <person name="Floudas D."/>
            <person name="Copeland A."/>
            <person name="Barry K.W."/>
            <person name="Cichocki N."/>
            <person name="Veneault-Fourrey C."/>
            <person name="LaButti K."/>
            <person name="Lindquist E.A."/>
            <person name="Lipzen A."/>
            <person name="Lundell T."/>
            <person name="Morin E."/>
            <person name="Murat C."/>
            <person name="Riley R."/>
            <person name="Ohm R."/>
            <person name="Sun H."/>
            <person name="Tunlid A."/>
            <person name="Henrissat B."/>
            <person name="Grigoriev I.V."/>
            <person name="Hibbett D.S."/>
            <person name="Martin F."/>
        </authorList>
    </citation>
    <scope>NUCLEOTIDE SEQUENCE [LARGE SCALE GENOMIC DNA]</scope>
    <source>
        <strain evidence="2">F 1598</strain>
    </source>
</reference>
<organism evidence="1 2">
    <name type="scientific">Piloderma croceum (strain F 1598)</name>
    <dbReference type="NCBI Taxonomy" id="765440"/>
    <lineage>
        <taxon>Eukaryota</taxon>
        <taxon>Fungi</taxon>
        <taxon>Dikarya</taxon>
        <taxon>Basidiomycota</taxon>
        <taxon>Agaricomycotina</taxon>
        <taxon>Agaricomycetes</taxon>
        <taxon>Agaricomycetidae</taxon>
        <taxon>Atheliales</taxon>
        <taxon>Atheliaceae</taxon>
        <taxon>Piloderma</taxon>
    </lineage>
</organism>
<dbReference type="AlphaFoldDB" id="A0A0C3EXX0"/>